<organism evidence="2 3">
    <name type="scientific">Novosphingobium resinovorum</name>
    <dbReference type="NCBI Taxonomy" id="158500"/>
    <lineage>
        <taxon>Bacteria</taxon>
        <taxon>Pseudomonadati</taxon>
        <taxon>Pseudomonadota</taxon>
        <taxon>Alphaproteobacteria</taxon>
        <taxon>Sphingomonadales</taxon>
        <taxon>Sphingomonadaceae</taxon>
        <taxon>Novosphingobium</taxon>
    </lineage>
</organism>
<accession>A0A1D8A164</accession>
<gene>
    <name evidence="2" type="ORF">BES08_02915</name>
</gene>
<dbReference type="AlphaFoldDB" id="A0A1D8A164"/>
<evidence type="ECO:0000313" key="3">
    <source>
        <dbReference type="Proteomes" id="UP000094626"/>
    </source>
</evidence>
<evidence type="ECO:0000313" key="2">
    <source>
        <dbReference type="EMBL" id="AOR75816.1"/>
    </source>
</evidence>
<name>A0A1D8A164_9SPHN</name>
<reference evidence="3" key="1">
    <citation type="journal article" date="2017" name="J. Biotechnol.">
        <title>Complete genome sequence of Novosphingobium resinovorum SA1, a versatile xenobiotic-degrading bacterium capable of utilizing sulfanilic acid.</title>
        <authorList>
            <person name="Hegedus B."/>
            <person name="Kos P.B."/>
            <person name="Balint B."/>
            <person name="Maroti G."/>
            <person name="Gan H.M."/>
            <person name="Perei K."/>
            <person name="Rakhely G."/>
        </authorList>
    </citation>
    <scope>NUCLEOTIDE SEQUENCE [LARGE SCALE GENOMIC DNA]</scope>
    <source>
        <strain evidence="3">SA1</strain>
    </source>
</reference>
<keyword evidence="3" id="KW-1185">Reference proteome</keyword>
<dbReference type="InterPro" id="IPR029021">
    <property type="entry name" value="Prot-tyrosine_phosphatase-like"/>
</dbReference>
<protein>
    <submittedName>
        <fullName evidence="2">Protein-tyrosine-phosphatase</fullName>
    </submittedName>
</protein>
<sequence length="268" mass="29214">MAGGSVGRLNDRILLLEGVHNFRDAGGYAVAAGGKMKCAVVWRSGQHHGASDTDLEHIAALGLTSVFDLRTSRERSVHPCRRPQTFAARVFFANDPDLRHAPHLAAAKTTRQRTAQSTRESLTRNYGGICFRPELQAMIRDWFDELARGRGPSLVNCMAGKDRTGIAVAMLHAALGIHRDDIMADYLLTNSAGNVKARIASGAEAIRAITGQLDDAVLQVLMGVEPDYLEAAWQAVEERYGTFDAYLEQALGVDAVKRERMLAALVET</sequence>
<dbReference type="Gene3D" id="3.90.190.10">
    <property type="entry name" value="Protein tyrosine phosphatase superfamily"/>
    <property type="match status" value="1"/>
</dbReference>
<dbReference type="PANTHER" id="PTHR31126">
    <property type="entry name" value="TYROSINE-PROTEIN PHOSPHATASE"/>
    <property type="match status" value="1"/>
</dbReference>
<comment type="similarity">
    <text evidence="1">Belongs to the protein-tyrosine phosphatase family.</text>
</comment>
<evidence type="ECO:0000256" key="1">
    <source>
        <dbReference type="ARBA" id="ARBA00009580"/>
    </source>
</evidence>
<proteinExistence type="inferred from homology"/>
<dbReference type="PANTHER" id="PTHR31126:SF1">
    <property type="entry name" value="TYROSINE SPECIFIC PROTEIN PHOSPHATASES DOMAIN-CONTAINING PROTEIN"/>
    <property type="match status" value="1"/>
</dbReference>
<dbReference type="GO" id="GO:0004721">
    <property type="term" value="F:phosphoprotein phosphatase activity"/>
    <property type="evidence" value="ECO:0007669"/>
    <property type="project" value="InterPro"/>
</dbReference>
<dbReference type="Proteomes" id="UP000094626">
    <property type="component" value="Chromosome"/>
</dbReference>
<dbReference type="SUPFAM" id="SSF52799">
    <property type="entry name" value="(Phosphotyrosine protein) phosphatases II"/>
    <property type="match status" value="1"/>
</dbReference>
<dbReference type="InterPro" id="IPR026893">
    <property type="entry name" value="Tyr/Ser_Pase_IphP-type"/>
</dbReference>
<dbReference type="KEGG" id="nre:BES08_02915"/>
<dbReference type="EMBL" id="CP017075">
    <property type="protein sequence ID" value="AOR75816.1"/>
    <property type="molecule type" value="Genomic_DNA"/>
</dbReference>
<dbReference type="Pfam" id="PF13350">
    <property type="entry name" value="Y_phosphatase3"/>
    <property type="match status" value="1"/>
</dbReference>